<organism evidence="3 4">
    <name type="scientific">Stappia sediminis</name>
    <dbReference type="NCBI Taxonomy" id="2692190"/>
    <lineage>
        <taxon>Bacteria</taxon>
        <taxon>Pseudomonadati</taxon>
        <taxon>Pseudomonadota</taxon>
        <taxon>Alphaproteobacteria</taxon>
        <taxon>Hyphomicrobiales</taxon>
        <taxon>Stappiaceae</taxon>
        <taxon>Stappia</taxon>
    </lineage>
</organism>
<dbReference type="HAMAP" id="MF_00163">
    <property type="entry name" value="Pep_deformylase"/>
    <property type="match status" value="1"/>
</dbReference>
<evidence type="ECO:0000256" key="2">
    <source>
        <dbReference type="HAMAP-Rule" id="MF_00163"/>
    </source>
</evidence>
<dbReference type="PANTHER" id="PTHR10458">
    <property type="entry name" value="PEPTIDE DEFORMYLASE"/>
    <property type="match status" value="1"/>
</dbReference>
<dbReference type="Gene3D" id="3.90.45.10">
    <property type="entry name" value="Peptide deformylase"/>
    <property type="match status" value="1"/>
</dbReference>
<dbReference type="AlphaFoldDB" id="A0A7X3LS45"/>
<keyword evidence="2" id="KW-0479">Metal-binding</keyword>
<accession>A0A7X3LS45</accession>
<dbReference type="PRINTS" id="PR01576">
    <property type="entry name" value="PDEFORMYLASE"/>
</dbReference>
<dbReference type="SUPFAM" id="SSF56420">
    <property type="entry name" value="Peptide deformylase"/>
    <property type="match status" value="1"/>
</dbReference>
<dbReference type="PIRSF" id="PIRSF004749">
    <property type="entry name" value="Pep_def"/>
    <property type="match status" value="1"/>
</dbReference>
<gene>
    <name evidence="2" type="primary">def</name>
    <name evidence="3" type="ORF">GR183_04240</name>
</gene>
<feature type="binding site" evidence="2">
    <location>
        <position position="141"/>
    </location>
    <ligand>
        <name>Fe cation</name>
        <dbReference type="ChEBI" id="CHEBI:24875"/>
    </ligand>
</feature>
<keyword evidence="2" id="KW-0648">Protein biosynthesis</keyword>
<dbReference type="RefSeq" id="WP_160774361.1">
    <property type="nucleotide sequence ID" value="NZ_WUMV01000002.1"/>
</dbReference>
<keyword evidence="2" id="KW-0378">Hydrolase</keyword>
<dbReference type="CDD" id="cd00487">
    <property type="entry name" value="Pep_deformylase"/>
    <property type="match status" value="1"/>
</dbReference>
<dbReference type="InterPro" id="IPR036821">
    <property type="entry name" value="Peptide_deformylase_sf"/>
</dbReference>
<keyword evidence="4" id="KW-1185">Reference proteome</keyword>
<comment type="catalytic activity">
    <reaction evidence="2">
        <text>N-terminal N-formyl-L-methionyl-[peptide] + H2O = N-terminal L-methionyl-[peptide] + formate</text>
        <dbReference type="Rhea" id="RHEA:24420"/>
        <dbReference type="Rhea" id="RHEA-COMP:10639"/>
        <dbReference type="Rhea" id="RHEA-COMP:10640"/>
        <dbReference type="ChEBI" id="CHEBI:15377"/>
        <dbReference type="ChEBI" id="CHEBI:15740"/>
        <dbReference type="ChEBI" id="CHEBI:49298"/>
        <dbReference type="ChEBI" id="CHEBI:64731"/>
        <dbReference type="EC" id="3.5.1.88"/>
    </reaction>
</comment>
<keyword evidence="2" id="KW-0408">Iron</keyword>
<dbReference type="PANTHER" id="PTHR10458:SF22">
    <property type="entry name" value="PEPTIDE DEFORMYLASE"/>
    <property type="match status" value="1"/>
</dbReference>
<dbReference type="EMBL" id="WUMV01000002">
    <property type="protein sequence ID" value="MXN64102.1"/>
    <property type="molecule type" value="Genomic_DNA"/>
</dbReference>
<feature type="binding site" evidence="2">
    <location>
        <position position="145"/>
    </location>
    <ligand>
        <name>Fe cation</name>
        <dbReference type="ChEBI" id="CHEBI:24875"/>
    </ligand>
</feature>
<proteinExistence type="inferred from homology"/>
<dbReference type="Pfam" id="PF01327">
    <property type="entry name" value="Pep_deformylase"/>
    <property type="match status" value="1"/>
</dbReference>
<name>A0A7X3LS45_9HYPH</name>
<feature type="active site" evidence="2">
    <location>
        <position position="142"/>
    </location>
</feature>
<comment type="caution">
    <text evidence="3">The sequence shown here is derived from an EMBL/GenBank/DDBJ whole genome shotgun (WGS) entry which is preliminary data.</text>
</comment>
<dbReference type="Proteomes" id="UP000433101">
    <property type="component" value="Unassembled WGS sequence"/>
</dbReference>
<comment type="similarity">
    <text evidence="1 2">Belongs to the polypeptide deformylase family.</text>
</comment>
<reference evidence="3 4" key="1">
    <citation type="submission" date="2019-12" db="EMBL/GenBank/DDBJ databases">
        <authorList>
            <person name="Li M."/>
        </authorList>
    </citation>
    <scope>NUCLEOTIDE SEQUENCE [LARGE SCALE GENOMIC DNA]</scope>
    <source>
        <strain evidence="3 4">GBMRC 2046</strain>
    </source>
</reference>
<evidence type="ECO:0000313" key="4">
    <source>
        <dbReference type="Proteomes" id="UP000433101"/>
    </source>
</evidence>
<dbReference type="InterPro" id="IPR023635">
    <property type="entry name" value="Peptide_deformylase"/>
</dbReference>
<dbReference type="GO" id="GO:0046872">
    <property type="term" value="F:metal ion binding"/>
    <property type="evidence" value="ECO:0007669"/>
    <property type="project" value="UniProtKB-KW"/>
</dbReference>
<dbReference type="GO" id="GO:0006412">
    <property type="term" value="P:translation"/>
    <property type="evidence" value="ECO:0007669"/>
    <property type="project" value="UniProtKB-UniRule"/>
</dbReference>
<dbReference type="EC" id="3.5.1.88" evidence="2"/>
<evidence type="ECO:0000256" key="1">
    <source>
        <dbReference type="ARBA" id="ARBA00010759"/>
    </source>
</evidence>
<dbReference type="GO" id="GO:0042586">
    <property type="term" value="F:peptide deformylase activity"/>
    <property type="evidence" value="ECO:0007669"/>
    <property type="project" value="UniProtKB-UniRule"/>
</dbReference>
<evidence type="ECO:0000313" key="3">
    <source>
        <dbReference type="EMBL" id="MXN64102.1"/>
    </source>
</evidence>
<protein>
    <recommendedName>
        <fullName evidence="2">Peptide deformylase</fullName>
        <shortName evidence="2">PDF</shortName>
        <ecNumber evidence="2">3.5.1.88</ecNumber>
    </recommendedName>
    <alternativeName>
        <fullName evidence="2">Polypeptide deformylase</fullName>
    </alternativeName>
</protein>
<comment type="function">
    <text evidence="2">Removes the formyl group from the N-terminal Met of newly synthesized proteins. Requires at least a dipeptide for an efficient rate of reaction. N-terminal L-methionine is a prerequisite for activity but the enzyme has broad specificity at other positions.</text>
</comment>
<comment type="cofactor">
    <cofactor evidence="2">
        <name>Fe(2+)</name>
        <dbReference type="ChEBI" id="CHEBI:29033"/>
    </cofactor>
    <text evidence="2">Binds 1 Fe(2+) ion.</text>
</comment>
<sequence length="200" mass="22783">MNDPIASILRFGDPRLKEVCEPVSRQSIETELAAEAEQLLRTVHAFRARYGWGRAIAAPQVGIMKRMIAMVLDGREHVLINPTMTWASEARAEVWDDCMSLPEIAVRVQRHYSVTVRFRRLDGREEAFEKADFSLSELLQHELDHLDGILMTDRMRPTSSIVAHENRELADMAKVRSKDPNGLEMFKAGASRPKVERAML</sequence>
<feature type="binding site" evidence="2">
    <location>
        <position position="98"/>
    </location>
    <ligand>
        <name>Fe cation</name>
        <dbReference type="ChEBI" id="CHEBI:24875"/>
    </ligand>
</feature>